<feature type="transmembrane region" description="Helical" evidence="1">
    <location>
        <begin position="90"/>
        <end position="118"/>
    </location>
</feature>
<evidence type="ECO:0000313" key="3">
    <source>
        <dbReference type="Proteomes" id="UP000192521"/>
    </source>
</evidence>
<feature type="transmembrane region" description="Helical" evidence="1">
    <location>
        <begin position="154"/>
        <end position="170"/>
    </location>
</feature>
<comment type="caution">
    <text evidence="2">The sequence shown here is derived from an EMBL/GenBank/DDBJ whole genome shotgun (WGS) entry which is preliminary data.</text>
</comment>
<keyword evidence="1" id="KW-0472">Membrane</keyword>
<gene>
    <name evidence="2" type="ORF">B2M27_14380</name>
</gene>
<dbReference type="Proteomes" id="UP000192521">
    <property type="component" value="Unassembled WGS sequence"/>
</dbReference>
<keyword evidence="1" id="KW-1133">Transmembrane helix</keyword>
<keyword evidence="1" id="KW-0812">Transmembrane</keyword>
<protein>
    <submittedName>
        <fullName evidence="2">Uncharacterized protein</fullName>
    </submittedName>
</protein>
<evidence type="ECO:0000256" key="1">
    <source>
        <dbReference type="SAM" id="Phobius"/>
    </source>
</evidence>
<evidence type="ECO:0000313" key="2">
    <source>
        <dbReference type="EMBL" id="ORJ49642.1"/>
    </source>
</evidence>
<feature type="transmembrane region" description="Helical" evidence="1">
    <location>
        <begin position="177"/>
        <end position="199"/>
    </location>
</feature>
<keyword evidence="3" id="KW-1185">Reference proteome</keyword>
<reference evidence="2 3" key="1">
    <citation type="submission" date="2017-02" db="EMBL/GenBank/DDBJ databases">
        <title>Draft genome sequence of a Kluyvera intermedia isolate from a patient with a pancreatic abscess.</title>
        <authorList>
            <person name="Thele R."/>
        </authorList>
    </citation>
    <scope>NUCLEOTIDE SEQUENCE [LARGE SCALE GENOMIC DNA]</scope>
    <source>
        <strain evidence="2 3">FOSA7093</strain>
    </source>
</reference>
<feature type="transmembrane region" description="Helical" evidence="1">
    <location>
        <begin position="61"/>
        <end position="84"/>
    </location>
</feature>
<sequence length="753" mass="86529">MLIPFINLITLGKVKDSVDNVEQWMNVANAVFLEDQTFIFSYGPLFWLVTRVSEYYNAWNYYLSISFLIFFYSFVIYLIFSLIYKTQGYLYFSLIFICFFSFYSLKSLLFLWPLIFLFHQQLMSERNRQFNMRLCFALGSMAGMFLYIRFFYGLIALAVLGGFLAASLFKDLKLKHIIVFIFSFIASSFLVGMMIYGHISQVFKYFIVNIELSYGNGVDMTLDIENYRFAFVCAFAILGCFITYGFFLRRYLLLPLLVTWALLFKMGFGRADHYISYFVVPCAYIVLFMAFDKGYLAKTLFFISFICLYYLGTHSAFDNSPKLSLAFTNFTVPSMRNPFVLPFSDNIYEERMAQVYHQYKLDGEFLKKIGADSVDIYPYNNEYMYANRLNYRPRPLFQNYMTLTPTLDKANADYFGGSDKPKKIIWNSGAGCRDISCNSFIDVDGKYTFNIDPLTSVAILENYKIDGFTLGRNNEPMLLLTLREKTLGAGFVTQKNERMQFGVWYSLPQGKNTIVKIYPDFKISLAGKLKNFFFRGNVVKIKYKLKSGLQKEYRLSIINSHSGVWASPLLDGFDENGFTGEDVTDIMFETDSSYYFEPEFEAKISTTEVPLIHYQRRKIKYNELVTVPPSVSVKDIDCEGNIDQLTEPATADDVITPLALKGWLAKSTGQGTLFDATYITLTDNNHHHRFVASSKNNRGDLVAVFGKAELENAGFAANVDTSGLRGDYTVSLGGRTGDQIFICRNLQRPLTFK</sequence>
<accession>A0ABX3UE61</accession>
<feature type="transmembrane region" description="Helical" evidence="1">
    <location>
        <begin position="299"/>
        <end position="317"/>
    </location>
</feature>
<name>A0ABX3UE61_KLUIN</name>
<dbReference type="EMBL" id="MWPR01000020">
    <property type="protein sequence ID" value="ORJ49642.1"/>
    <property type="molecule type" value="Genomic_DNA"/>
</dbReference>
<proteinExistence type="predicted"/>
<organism evidence="2 3">
    <name type="scientific">Kluyvera intermedia</name>
    <name type="common">Enterobacter intermedius</name>
    <dbReference type="NCBI Taxonomy" id="61648"/>
    <lineage>
        <taxon>Bacteria</taxon>
        <taxon>Pseudomonadati</taxon>
        <taxon>Pseudomonadota</taxon>
        <taxon>Gammaproteobacteria</taxon>
        <taxon>Enterobacterales</taxon>
        <taxon>Enterobacteriaceae</taxon>
        <taxon>Kluyvera</taxon>
    </lineage>
</organism>
<feature type="transmembrane region" description="Helical" evidence="1">
    <location>
        <begin position="227"/>
        <end position="244"/>
    </location>
</feature>
<feature type="transmembrane region" description="Helical" evidence="1">
    <location>
        <begin position="274"/>
        <end position="292"/>
    </location>
</feature>